<evidence type="ECO:0000313" key="21">
    <source>
        <dbReference type="Proteomes" id="UP000008854"/>
    </source>
</evidence>
<dbReference type="GO" id="GO:0046854">
    <property type="term" value="P:phosphatidylinositol phosphate biosynthetic process"/>
    <property type="evidence" value="ECO:0007669"/>
    <property type="project" value="InterPro"/>
</dbReference>
<dbReference type="PANTHER" id="PTHR43028">
    <property type="entry name" value="3'(2'),5'-BISPHOSPHATE NUCLEOTIDASE 1"/>
    <property type="match status" value="1"/>
</dbReference>
<feature type="binding site" evidence="19">
    <location>
        <position position="155"/>
    </location>
    <ligand>
        <name>Mg(2+)</name>
        <dbReference type="ChEBI" id="CHEBI:18420"/>
        <label>1</label>
        <note>catalytic</note>
    </ligand>
</feature>
<evidence type="ECO:0000256" key="17">
    <source>
        <dbReference type="ARBA" id="ARBA00044478"/>
    </source>
</evidence>
<evidence type="ECO:0000256" key="6">
    <source>
        <dbReference type="ARBA" id="ARBA00013106"/>
    </source>
</evidence>
<keyword evidence="11 19" id="KW-0460">Magnesium</keyword>
<dbReference type="EC" id="3.1.3.57" evidence="18"/>
<evidence type="ECO:0000256" key="4">
    <source>
        <dbReference type="ARBA" id="ARBA00005152"/>
    </source>
</evidence>
<dbReference type="GO" id="GO:0052834">
    <property type="term" value="F:inositol monophosphate phosphatase activity"/>
    <property type="evidence" value="ECO:0007669"/>
    <property type="project" value="UniProtKB-EC"/>
</dbReference>
<dbReference type="PROSITE" id="PS00629">
    <property type="entry name" value="IMP_1"/>
    <property type="match status" value="1"/>
</dbReference>
<proteinExistence type="inferred from homology"/>
<evidence type="ECO:0000256" key="13">
    <source>
        <dbReference type="ARBA" id="ARBA00023136"/>
    </source>
</evidence>
<dbReference type="SUPFAM" id="SSF56655">
    <property type="entry name" value="Carbohydrate phosphatase"/>
    <property type="match status" value="1"/>
</dbReference>
<evidence type="ECO:0000256" key="8">
    <source>
        <dbReference type="ARBA" id="ARBA00022692"/>
    </source>
</evidence>
<feature type="binding site" evidence="19">
    <location>
        <position position="153"/>
    </location>
    <ligand>
        <name>Mg(2+)</name>
        <dbReference type="ChEBI" id="CHEBI:18420"/>
        <label>1</label>
        <note>catalytic</note>
    </ligand>
</feature>
<evidence type="ECO:0000256" key="11">
    <source>
        <dbReference type="ARBA" id="ARBA00022842"/>
    </source>
</evidence>
<dbReference type="GO" id="GO:0008254">
    <property type="term" value="F:3'-nucleotidase activity"/>
    <property type="evidence" value="ECO:0007669"/>
    <property type="project" value="TreeGrafter"/>
</dbReference>
<dbReference type="InterPro" id="IPR050725">
    <property type="entry name" value="CysQ/Inositol_MonoPase"/>
</dbReference>
<dbReference type="GO" id="GO:0004441">
    <property type="term" value="F:inositol-1,4-bisphosphate 1-phosphatase activity"/>
    <property type="evidence" value="ECO:0007669"/>
    <property type="project" value="UniProtKB-EC"/>
</dbReference>
<accession>A0A3Q0KT85</accession>
<comment type="catalytic activity">
    <reaction evidence="17">
        <text>1D-myo-inositol 1,4-bisphosphate + H2O = 1D-myo-inositol 4-phosphate + phosphate</text>
        <dbReference type="Rhea" id="RHEA:15553"/>
        <dbReference type="ChEBI" id="CHEBI:15377"/>
        <dbReference type="ChEBI" id="CHEBI:43474"/>
        <dbReference type="ChEBI" id="CHEBI:58282"/>
        <dbReference type="ChEBI" id="CHEBI:58469"/>
        <dbReference type="EC" id="3.1.3.57"/>
    </reaction>
    <physiologicalReaction direction="left-to-right" evidence="17">
        <dbReference type="Rhea" id="RHEA:15554"/>
    </physiologicalReaction>
</comment>
<dbReference type="WBParaSite" id="Smp_173550.1">
    <property type="protein sequence ID" value="Smp_173550.1"/>
    <property type="gene ID" value="Smp_173550"/>
</dbReference>
<evidence type="ECO:0000256" key="15">
    <source>
        <dbReference type="ARBA" id="ARBA00042949"/>
    </source>
</evidence>
<name>A0A3Q0KT85_SCHMA</name>
<dbReference type="PROSITE" id="PS00630">
    <property type="entry name" value="IMP_2"/>
    <property type="match status" value="1"/>
</dbReference>
<evidence type="ECO:0000256" key="9">
    <source>
        <dbReference type="ARBA" id="ARBA00022723"/>
    </source>
</evidence>
<dbReference type="InParanoid" id="A0A3Q0KT85"/>
<protein>
    <recommendedName>
        <fullName evidence="15">Inositol-1(or 4)-monophosphatase 3</fullName>
        <ecNumber evidence="6">3.1.3.25</ecNumber>
        <ecNumber evidence="18">3.1.3.57</ecNumber>
    </recommendedName>
    <alternativeName>
        <fullName evidence="14">Myo-inositol monophosphatase A3</fullName>
    </alternativeName>
</protein>
<dbReference type="FunCoup" id="A0A3Q0KT85">
    <property type="interactions" value="1362"/>
</dbReference>
<dbReference type="FunFam" id="3.30.540.10:FF:000012">
    <property type="entry name" value="Blast:Putative inositol monophosphatase 3"/>
    <property type="match status" value="1"/>
</dbReference>
<dbReference type="ExpressionAtlas" id="A0A3Q0KT85">
    <property type="expression patterns" value="baseline"/>
</dbReference>
<comment type="catalytic activity">
    <reaction evidence="16">
        <text>1D-myo-inositol 1,3,4-trisphosphate + H2O = 1D-myo-inositol 3,4-bisphosphate + phosphate</text>
        <dbReference type="Rhea" id="RHEA:70319"/>
        <dbReference type="ChEBI" id="CHEBI:15377"/>
        <dbReference type="ChEBI" id="CHEBI:43474"/>
        <dbReference type="ChEBI" id="CHEBI:58414"/>
        <dbReference type="ChEBI" id="CHEBI:83241"/>
    </reaction>
    <physiologicalReaction direction="left-to-right" evidence="16">
        <dbReference type="Rhea" id="RHEA:70320"/>
    </physiologicalReaction>
</comment>
<feature type="binding site" evidence="19">
    <location>
        <position position="282"/>
    </location>
    <ligand>
        <name>Mg(2+)</name>
        <dbReference type="ChEBI" id="CHEBI:18420"/>
        <label>1</label>
        <note>catalytic</note>
    </ligand>
</feature>
<dbReference type="InterPro" id="IPR000760">
    <property type="entry name" value="Inositol_monophosphatase-like"/>
</dbReference>
<sequence length="345" mass="38442">MMTIRLSTHGWCVLIISILVIFLYYLSSFNPVGHLKGEVTSVRRLLTRCIHLSEEAGGLIKFISLKHNLNSRTKHGGILKQEPLTDADLGSHQIIVSGLASAFPELLVRSEEHELPTHRLLDYKESVYHSDFQSSLPNDDLFVPITDLVIWVDPLDGTQEYTEGLNEYVSVMICIVLHDHPIAGIIHQPFLNKTYWGWGSYALSSDLRMAINSRPVHSLKNDLLITYSRSHLNESLLKDLTKFVYPKPVHFIPAGGAGFKAISLIKGDADMYIHPSTTRRWDVCAPQAVLESVGGRLTGLDGSPLGFTSKSSPGIPSEIGLFATADRVLYDRWNAKISDFFKTSS</sequence>
<dbReference type="GO" id="GO:0016020">
    <property type="term" value="C:membrane"/>
    <property type="evidence" value="ECO:0007669"/>
    <property type="project" value="UniProtKB-SubCell"/>
</dbReference>
<dbReference type="Proteomes" id="UP000008854">
    <property type="component" value="Unassembled WGS sequence"/>
</dbReference>
<evidence type="ECO:0000256" key="10">
    <source>
        <dbReference type="ARBA" id="ARBA00022801"/>
    </source>
</evidence>
<evidence type="ECO:0000256" key="2">
    <source>
        <dbReference type="ARBA" id="ARBA00001946"/>
    </source>
</evidence>
<keyword evidence="12 20" id="KW-1133">Transmembrane helix</keyword>
<evidence type="ECO:0000256" key="3">
    <source>
        <dbReference type="ARBA" id="ARBA00004167"/>
    </source>
</evidence>
<feature type="transmembrane region" description="Helical" evidence="20">
    <location>
        <begin position="6"/>
        <end position="26"/>
    </location>
</feature>
<evidence type="ECO:0000256" key="1">
    <source>
        <dbReference type="ARBA" id="ARBA00001033"/>
    </source>
</evidence>
<comment type="catalytic activity">
    <reaction evidence="1">
        <text>a myo-inositol phosphate + H2O = myo-inositol + phosphate</text>
        <dbReference type="Rhea" id="RHEA:24056"/>
        <dbReference type="ChEBI" id="CHEBI:15377"/>
        <dbReference type="ChEBI" id="CHEBI:17268"/>
        <dbReference type="ChEBI" id="CHEBI:43474"/>
        <dbReference type="ChEBI" id="CHEBI:84139"/>
        <dbReference type="EC" id="3.1.3.25"/>
    </reaction>
</comment>
<comment type="pathway">
    <text evidence="4">Polyol metabolism; myo-inositol biosynthesis; myo-inositol from D-glucose 6-phosphate: step 2/2.</text>
</comment>
<feature type="binding site" evidence="19">
    <location>
        <position position="156"/>
    </location>
    <ligand>
        <name>Mg(2+)</name>
        <dbReference type="ChEBI" id="CHEBI:18420"/>
        <label>1</label>
        <note>catalytic</note>
    </ligand>
</feature>
<comment type="subcellular location">
    <subcellularLocation>
        <location evidence="3">Membrane</location>
        <topology evidence="3">Single-pass membrane protein</topology>
    </subcellularLocation>
</comment>
<dbReference type="STRING" id="6183.A0A3Q0KT85"/>
<dbReference type="EC" id="3.1.3.25" evidence="6"/>
<keyword evidence="7" id="KW-0452">Lithium</keyword>
<dbReference type="InterPro" id="IPR020550">
    <property type="entry name" value="Inositol_monophosphatase_CS"/>
</dbReference>
<keyword evidence="21" id="KW-1185">Reference proteome</keyword>
<feature type="binding site" evidence="19">
    <location>
        <position position="111"/>
    </location>
    <ligand>
        <name>Mg(2+)</name>
        <dbReference type="ChEBI" id="CHEBI:18420"/>
        <label>1</label>
        <note>catalytic</note>
    </ligand>
</feature>
<evidence type="ECO:0000256" key="14">
    <source>
        <dbReference type="ARBA" id="ARBA00042119"/>
    </source>
</evidence>
<evidence type="ECO:0000313" key="22">
    <source>
        <dbReference type="WBParaSite" id="Smp_173550.1"/>
    </source>
</evidence>
<organism evidence="21 22">
    <name type="scientific">Schistosoma mansoni</name>
    <name type="common">Blood fluke</name>
    <dbReference type="NCBI Taxonomy" id="6183"/>
    <lineage>
        <taxon>Eukaryota</taxon>
        <taxon>Metazoa</taxon>
        <taxon>Spiralia</taxon>
        <taxon>Lophotrochozoa</taxon>
        <taxon>Platyhelminthes</taxon>
        <taxon>Trematoda</taxon>
        <taxon>Digenea</taxon>
        <taxon>Strigeidida</taxon>
        <taxon>Schistosomatoidea</taxon>
        <taxon>Schistosomatidae</taxon>
        <taxon>Schistosoma</taxon>
    </lineage>
</organism>
<dbReference type="GO" id="GO:0005737">
    <property type="term" value="C:cytoplasm"/>
    <property type="evidence" value="ECO:0007669"/>
    <property type="project" value="UniProtKB-ARBA"/>
</dbReference>
<evidence type="ECO:0000256" key="19">
    <source>
        <dbReference type="PIRSR" id="PIRSR600760-2"/>
    </source>
</evidence>
<comment type="cofactor">
    <cofactor evidence="2 19">
        <name>Mg(2+)</name>
        <dbReference type="ChEBI" id="CHEBI:18420"/>
    </cofactor>
</comment>
<keyword evidence="10" id="KW-0378">Hydrolase</keyword>
<dbReference type="GO" id="GO:0046872">
    <property type="term" value="F:metal ion binding"/>
    <property type="evidence" value="ECO:0007669"/>
    <property type="project" value="UniProtKB-KW"/>
</dbReference>
<evidence type="ECO:0000256" key="5">
    <source>
        <dbReference type="ARBA" id="ARBA00009759"/>
    </source>
</evidence>
<keyword evidence="8 20" id="KW-0812">Transmembrane</keyword>
<evidence type="ECO:0000256" key="20">
    <source>
        <dbReference type="SAM" id="Phobius"/>
    </source>
</evidence>
<comment type="similarity">
    <text evidence="5">Belongs to the inositol monophosphatase superfamily.</text>
</comment>
<evidence type="ECO:0000256" key="12">
    <source>
        <dbReference type="ARBA" id="ARBA00022989"/>
    </source>
</evidence>
<evidence type="ECO:0000256" key="7">
    <source>
        <dbReference type="ARBA" id="ARBA00022671"/>
    </source>
</evidence>
<dbReference type="AlphaFoldDB" id="A0A3Q0KT85"/>
<dbReference type="Gene3D" id="3.30.540.10">
    <property type="entry name" value="Fructose-1,6-Bisphosphatase, subunit A, domain 1"/>
    <property type="match status" value="1"/>
</dbReference>
<evidence type="ECO:0000256" key="16">
    <source>
        <dbReference type="ARBA" id="ARBA00044465"/>
    </source>
</evidence>
<dbReference type="GO" id="GO:0012505">
    <property type="term" value="C:endomembrane system"/>
    <property type="evidence" value="ECO:0007669"/>
    <property type="project" value="TreeGrafter"/>
</dbReference>
<dbReference type="Gene3D" id="3.40.190.80">
    <property type="match status" value="1"/>
</dbReference>
<reference evidence="22" key="2">
    <citation type="submission" date="2018-12" db="UniProtKB">
        <authorList>
            <consortium name="WormBaseParasite"/>
        </authorList>
    </citation>
    <scope>IDENTIFICATION</scope>
    <source>
        <strain evidence="22">Puerto Rican</strain>
    </source>
</reference>
<dbReference type="PANTHER" id="PTHR43028:SF4">
    <property type="entry name" value="INOSITOL MONOPHOSPHATASE 3"/>
    <property type="match status" value="1"/>
</dbReference>
<dbReference type="InterPro" id="IPR020583">
    <property type="entry name" value="Inositol_monoP_metal-BS"/>
</dbReference>
<evidence type="ECO:0000256" key="18">
    <source>
        <dbReference type="ARBA" id="ARBA00044519"/>
    </source>
</evidence>
<reference evidence="21" key="1">
    <citation type="journal article" date="2012" name="PLoS Negl. Trop. Dis.">
        <title>A systematically improved high quality genome and transcriptome of the human blood fluke Schistosoma mansoni.</title>
        <authorList>
            <person name="Protasio A.V."/>
            <person name="Tsai I.J."/>
            <person name="Babbage A."/>
            <person name="Nichol S."/>
            <person name="Hunt M."/>
            <person name="Aslett M.A."/>
            <person name="De Silva N."/>
            <person name="Velarde G.S."/>
            <person name="Anderson T.J."/>
            <person name="Clark R.C."/>
            <person name="Davidson C."/>
            <person name="Dillon G.P."/>
            <person name="Holroyd N.E."/>
            <person name="LoVerde P.T."/>
            <person name="Lloyd C."/>
            <person name="McQuillan J."/>
            <person name="Oliveira G."/>
            <person name="Otto T.D."/>
            <person name="Parker-Manuel S.J."/>
            <person name="Quail M.A."/>
            <person name="Wilson R.A."/>
            <person name="Zerlotini A."/>
            <person name="Dunne D.W."/>
            <person name="Berriman M."/>
        </authorList>
    </citation>
    <scope>NUCLEOTIDE SEQUENCE [LARGE SCALE GENOMIC DNA]</scope>
    <source>
        <strain evidence="21">Puerto Rican</strain>
    </source>
</reference>
<keyword evidence="13 20" id="KW-0472">Membrane</keyword>
<dbReference type="Pfam" id="PF00459">
    <property type="entry name" value="Inositol_P"/>
    <property type="match status" value="1"/>
</dbReference>
<keyword evidence="9 19" id="KW-0479">Metal-binding</keyword>